<reference evidence="2" key="1">
    <citation type="submission" date="2016-10" db="EMBL/GenBank/DDBJ databases">
        <authorList>
            <person name="Varghese N."/>
            <person name="Submissions S."/>
        </authorList>
    </citation>
    <scope>NUCLEOTIDE SEQUENCE [LARGE SCALE GENOMIC DNA]</scope>
    <source>
        <strain evidence="2">BL9</strain>
    </source>
</reference>
<protein>
    <submittedName>
        <fullName evidence="1">Uncharacterized protein</fullName>
    </submittedName>
</protein>
<name>A0A1G5LKK4_9BACL</name>
<proteinExistence type="predicted"/>
<dbReference type="EMBL" id="FMVM01000029">
    <property type="protein sequence ID" value="SCZ13447.1"/>
    <property type="molecule type" value="Genomic_DNA"/>
</dbReference>
<dbReference type="AlphaFoldDB" id="A0A1G5LKK4"/>
<accession>A0A1G5LKK4</accession>
<gene>
    <name evidence="1" type="ORF">SAMN05720606_12923</name>
</gene>
<dbReference type="Proteomes" id="UP000198538">
    <property type="component" value="Unassembled WGS sequence"/>
</dbReference>
<evidence type="ECO:0000313" key="1">
    <source>
        <dbReference type="EMBL" id="SCZ13447.1"/>
    </source>
</evidence>
<evidence type="ECO:0000313" key="2">
    <source>
        <dbReference type="Proteomes" id="UP000198538"/>
    </source>
</evidence>
<sequence length="130" mass="14618">MKKKHLFLGTVLSLLVIMLLANYIENNEAVVNTSQVVESYGGDNGMYKATVTFDMFPAKKASNVKVMVVYPNDTIEYHDVSSPDGHYLLDITKNVEEFALDKSKGTSPEFLITWISGDKKRVKYVYSGVR</sequence>
<keyword evidence="2" id="KW-1185">Reference proteome</keyword>
<dbReference type="STRING" id="582692.SAMN05720606_12923"/>
<organism evidence="1 2">
    <name type="scientific">Paenibacillus polysaccharolyticus</name>
    <dbReference type="NCBI Taxonomy" id="582692"/>
    <lineage>
        <taxon>Bacteria</taxon>
        <taxon>Bacillati</taxon>
        <taxon>Bacillota</taxon>
        <taxon>Bacilli</taxon>
        <taxon>Bacillales</taxon>
        <taxon>Paenibacillaceae</taxon>
        <taxon>Paenibacillus</taxon>
    </lineage>
</organism>